<gene>
    <name evidence="1" type="ORF">sscle_07g057370</name>
</gene>
<organism evidence="1 2">
    <name type="scientific">Sclerotinia sclerotiorum (strain ATCC 18683 / 1980 / Ss-1)</name>
    <name type="common">White mold</name>
    <name type="synonym">Whetzelinia sclerotiorum</name>
    <dbReference type="NCBI Taxonomy" id="665079"/>
    <lineage>
        <taxon>Eukaryota</taxon>
        <taxon>Fungi</taxon>
        <taxon>Dikarya</taxon>
        <taxon>Ascomycota</taxon>
        <taxon>Pezizomycotina</taxon>
        <taxon>Leotiomycetes</taxon>
        <taxon>Helotiales</taxon>
        <taxon>Sclerotiniaceae</taxon>
        <taxon>Sclerotinia</taxon>
    </lineage>
</organism>
<dbReference type="EMBL" id="CP017820">
    <property type="protein sequence ID" value="APA10967.1"/>
    <property type="molecule type" value="Genomic_DNA"/>
</dbReference>
<reference evidence="2" key="1">
    <citation type="journal article" date="2017" name="Genome Biol. Evol.">
        <title>The complete genome sequence of the phytopathogenic fungus Sclerotinia sclerotiorum reveals insights into the genome architecture of broad host range pathogens.</title>
        <authorList>
            <person name="Derbyshire M."/>
            <person name="Denton-Giles M."/>
            <person name="Hegedus D."/>
            <person name="Seifbarghy S."/>
            <person name="Rollins J."/>
            <person name="van Kan J."/>
            <person name="Seidl M.F."/>
            <person name="Faino L."/>
            <person name="Mbengue M."/>
            <person name="Navaud O."/>
            <person name="Raffaele S."/>
            <person name="Hammond-Kosack K."/>
            <person name="Heard S."/>
            <person name="Oliver R."/>
        </authorList>
    </citation>
    <scope>NUCLEOTIDE SEQUENCE [LARGE SCALE GENOMIC DNA]</scope>
    <source>
        <strain evidence="2">ATCC 18683 / 1980 / Ss-1</strain>
    </source>
</reference>
<sequence length="101" mass="11482">MEEVTVTPQKKRRDAIRDKLEFESAYHPGVDAKNLIHLVHSTVVNGVFTPDLHYASWDKETILCRNCGLTDIHAAMGYTSRIKLYYLKHNNAIWELGGPDG</sequence>
<name>A0A1D9Q7R4_SCLS1</name>
<accession>A0A1D9Q7R4</accession>
<dbReference type="AlphaFoldDB" id="A0A1D9Q7R4"/>
<dbReference type="OrthoDB" id="2906425at2759"/>
<dbReference type="VEuPathDB" id="FungiDB:sscle_07g057370"/>
<evidence type="ECO:0000313" key="2">
    <source>
        <dbReference type="Proteomes" id="UP000177798"/>
    </source>
</evidence>
<evidence type="ECO:0000313" key="1">
    <source>
        <dbReference type="EMBL" id="APA10967.1"/>
    </source>
</evidence>
<dbReference type="Proteomes" id="UP000177798">
    <property type="component" value="Chromosome 7"/>
</dbReference>
<protein>
    <submittedName>
        <fullName evidence="1">Uncharacterized protein</fullName>
    </submittedName>
</protein>
<proteinExistence type="predicted"/>